<reference evidence="18 19" key="1">
    <citation type="journal article" date="2019" name="Int. J. Syst. Evol. Microbiol.">
        <title>The Global Catalogue of Microorganisms (GCM) 10K type strain sequencing project: providing services to taxonomists for standard genome sequencing and annotation.</title>
        <authorList>
            <consortium name="The Broad Institute Genomics Platform"/>
            <consortium name="The Broad Institute Genome Sequencing Center for Infectious Disease"/>
            <person name="Wu L."/>
            <person name="Ma J."/>
        </authorList>
    </citation>
    <scope>NUCLEOTIDE SEQUENCE [LARGE SCALE GENOMIC DNA]</scope>
    <source>
        <strain evidence="18 19">JCM 16240</strain>
    </source>
</reference>
<keyword evidence="12" id="KW-0067">ATP-binding</keyword>
<evidence type="ECO:0000256" key="15">
    <source>
        <dbReference type="ARBA" id="ARBA00038036"/>
    </source>
</evidence>
<evidence type="ECO:0000256" key="16">
    <source>
        <dbReference type="ARBA" id="ARBA00040883"/>
    </source>
</evidence>
<evidence type="ECO:0000256" key="4">
    <source>
        <dbReference type="ARBA" id="ARBA00004496"/>
    </source>
</evidence>
<evidence type="ECO:0000256" key="17">
    <source>
        <dbReference type="SAM" id="MobiDB-lite"/>
    </source>
</evidence>
<comment type="catalytic activity">
    <reaction evidence="1">
        <text>(R)-pantothenate + ATP = (R)-4'-phosphopantothenate + ADP + H(+)</text>
        <dbReference type="Rhea" id="RHEA:16373"/>
        <dbReference type="ChEBI" id="CHEBI:10986"/>
        <dbReference type="ChEBI" id="CHEBI:15378"/>
        <dbReference type="ChEBI" id="CHEBI:29032"/>
        <dbReference type="ChEBI" id="CHEBI:30616"/>
        <dbReference type="ChEBI" id="CHEBI:456216"/>
        <dbReference type="EC" id="2.7.1.33"/>
    </reaction>
</comment>
<sequence>MILLIDAGNTRVKIAWLAAGISRPCTPPLTLDHAELPGLAARLDFIPARILGSNVAGHAVRDTLERACHDAWGLPVRWHDTRDGHDLLLNGYRQPAQLGIDRWLGLLGLLRHVRGEPAWQAGAPCILASFGTATTVDTLAWQAQPDGTHRAAFIGGLILPGAALMARSLSQGTAGLPLARGEPADFPADTDTAIASGIAAAQAGALLRQWRLAADAYPGTSPLLFVSGGDWPRVQGELQSALSRACPGGAAPLPHWLDSPVLDGLASLAAPELQAGPAPRAQDGGLNRIDGNRG</sequence>
<evidence type="ECO:0000256" key="9">
    <source>
        <dbReference type="ARBA" id="ARBA00022679"/>
    </source>
</evidence>
<evidence type="ECO:0000313" key="18">
    <source>
        <dbReference type="EMBL" id="GAA0231703.1"/>
    </source>
</evidence>
<keyword evidence="8" id="KW-0963">Cytoplasm</keyword>
<evidence type="ECO:0000256" key="14">
    <source>
        <dbReference type="ARBA" id="ARBA00022993"/>
    </source>
</evidence>
<feature type="region of interest" description="Disordered" evidence="17">
    <location>
        <begin position="274"/>
        <end position="294"/>
    </location>
</feature>
<dbReference type="Proteomes" id="UP001501176">
    <property type="component" value="Unassembled WGS sequence"/>
</dbReference>
<keyword evidence="10" id="KW-0547">Nucleotide-binding</keyword>
<dbReference type="InterPro" id="IPR043129">
    <property type="entry name" value="ATPase_NBD"/>
</dbReference>
<comment type="subcellular location">
    <subcellularLocation>
        <location evidence="4">Cytoplasm</location>
    </subcellularLocation>
</comment>
<dbReference type="Pfam" id="PF03309">
    <property type="entry name" value="Pan_kinase"/>
    <property type="match status" value="1"/>
</dbReference>
<gene>
    <name evidence="18" type="ORF">GCM10009125_20880</name>
</gene>
<comment type="pathway">
    <text evidence="5">Cofactor biosynthesis; coenzyme A biosynthesis; CoA from (R)-pantothenate: step 1/5.</text>
</comment>
<dbReference type="EC" id="2.7.1.33" evidence="7"/>
<accession>A0ABN0TW46</accession>
<evidence type="ECO:0000256" key="11">
    <source>
        <dbReference type="ARBA" id="ARBA00022777"/>
    </source>
</evidence>
<dbReference type="GO" id="GO:0016301">
    <property type="term" value="F:kinase activity"/>
    <property type="evidence" value="ECO:0007669"/>
    <property type="project" value="UniProtKB-KW"/>
</dbReference>
<comment type="cofactor">
    <cofactor evidence="2">
        <name>K(+)</name>
        <dbReference type="ChEBI" id="CHEBI:29103"/>
    </cofactor>
</comment>
<comment type="cofactor">
    <cofactor evidence="3">
        <name>NH4(+)</name>
        <dbReference type="ChEBI" id="CHEBI:28938"/>
    </cofactor>
</comment>
<evidence type="ECO:0000256" key="12">
    <source>
        <dbReference type="ARBA" id="ARBA00022840"/>
    </source>
</evidence>
<dbReference type="Gene3D" id="3.30.420.40">
    <property type="match status" value="2"/>
</dbReference>
<keyword evidence="13" id="KW-0630">Potassium</keyword>
<keyword evidence="9" id="KW-0808">Transferase</keyword>
<dbReference type="InterPro" id="IPR004619">
    <property type="entry name" value="Type_III_PanK"/>
</dbReference>
<evidence type="ECO:0000256" key="5">
    <source>
        <dbReference type="ARBA" id="ARBA00005225"/>
    </source>
</evidence>
<evidence type="ECO:0000256" key="13">
    <source>
        <dbReference type="ARBA" id="ARBA00022958"/>
    </source>
</evidence>
<dbReference type="PANTHER" id="PTHR34265">
    <property type="entry name" value="TYPE III PANTOTHENATE KINASE"/>
    <property type="match status" value="1"/>
</dbReference>
<evidence type="ECO:0000256" key="10">
    <source>
        <dbReference type="ARBA" id="ARBA00022741"/>
    </source>
</evidence>
<evidence type="ECO:0000313" key="19">
    <source>
        <dbReference type="Proteomes" id="UP001501176"/>
    </source>
</evidence>
<comment type="caution">
    <text evidence="18">The sequence shown here is derived from an EMBL/GenBank/DDBJ whole genome shotgun (WGS) entry which is preliminary data.</text>
</comment>
<dbReference type="RefSeq" id="WP_343821295.1">
    <property type="nucleotide sequence ID" value="NZ_BAAAFN010000015.1"/>
</dbReference>
<protein>
    <recommendedName>
        <fullName evidence="16">Type III pantothenate kinase</fullName>
        <ecNumber evidence="7">2.7.1.33</ecNumber>
    </recommendedName>
</protein>
<comment type="similarity">
    <text evidence="15">Belongs to the type III pantothenate kinase family.</text>
</comment>
<dbReference type="SUPFAM" id="SSF53067">
    <property type="entry name" value="Actin-like ATPase domain"/>
    <property type="match status" value="2"/>
</dbReference>
<evidence type="ECO:0000256" key="6">
    <source>
        <dbReference type="ARBA" id="ARBA00011738"/>
    </source>
</evidence>
<dbReference type="EMBL" id="BAAAFN010000015">
    <property type="protein sequence ID" value="GAA0231703.1"/>
    <property type="molecule type" value="Genomic_DNA"/>
</dbReference>
<organism evidence="18 19">
    <name type="scientific">Castellaniella daejeonensis</name>
    <dbReference type="NCBI Taxonomy" id="659013"/>
    <lineage>
        <taxon>Bacteria</taxon>
        <taxon>Pseudomonadati</taxon>
        <taxon>Pseudomonadota</taxon>
        <taxon>Betaproteobacteria</taxon>
        <taxon>Burkholderiales</taxon>
        <taxon>Alcaligenaceae</taxon>
        <taxon>Castellaniella</taxon>
    </lineage>
</organism>
<evidence type="ECO:0000256" key="3">
    <source>
        <dbReference type="ARBA" id="ARBA00001972"/>
    </source>
</evidence>
<dbReference type="CDD" id="cd24015">
    <property type="entry name" value="ASKHA_NBD_PanK-III"/>
    <property type="match status" value="1"/>
</dbReference>
<evidence type="ECO:0000256" key="1">
    <source>
        <dbReference type="ARBA" id="ARBA00001206"/>
    </source>
</evidence>
<keyword evidence="11 18" id="KW-0418">Kinase</keyword>
<evidence type="ECO:0000256" key="7">
    <source>
        <dbReference type="ARBA" id="ARBA00012102"/>
    </source>
</evidence>
<evidence type="ECO:0000256" key="2">
    <source>
        <dbReference type="ARBA" id="ARBA00001958"/>
    </source>
</evidence>
<keyword evidence="14" id="KW-0173">Coenzyme A biosynthesis</keyword>
<evidence type="ECO:0000256" key="8">
    <source>
        <dbReference type="ARBA" id="ARBA00022490"/>
    </source>
</evidence>
<name>A0ABN0TW46_9BURK</name>
<proteinExistence type="inferred from homology"/>
<keyword evidence="19" id="KW-1185">Reference proteome</keyword>
<dbReference type="PANTHER" id="PTHR34265:SF1">
    <property type="entry name" value="TYPE III PANTOTHENATE KINASE"/>
    <property type="match status" value="1"/>
</dbReference>
<comment type="subunit">
    <text evidence="6">Homodimer.</text>
</comment>